<comment type="caution">
    <text evidence="1">The sequence shown here is derived from an EMBL/GenBank/DDBJ whole genome shotgun (WGS) entry which is preliminary data.</text>
</comment>
<dbReference type="AlphaFoldDB" id="A0AAN7P3A2"/>
<proteinExistence type="predicted"/>
<sequence length="66" mass="7891">MEAKQYYFLNDNELKLQYKLLDLLPKIDLNITPNPVVCTSYNPSCWIFYQKSIYISHRTQLFVTDV</sequence>
<dbReference type="EMBL" id="JARPUR010000007">
    <property type="protein sequence ID" value="KAK4873321.1"/>
    <property type="molecule type" value="Genomic_DNA"/>
</dbReference>
<name>A0AAN7P3A2_9COLE</name>
<accession>A0AAN7P3A2</accession>
<evidence type="ECO:0000313" key="1">
    <source>
        <dbReference type="EMBL" id="KAK4873321.1"/>
    </source>
</evidence>
<keyword evidence="2" id="KW-1185">Reference proteome</keyword>
<evidence type="ECO:0000313" key="2">
    <source>
        <dbReference type="Proteomes" id="UP001353858"/>
    </source>
</evidence>
<organism evidence="1 2">
    <name type="scientific">Aquatica leii</name>
    <dbReference type="NCBI Taxonomy" id="1421715"/>
    <lineage>
        <taxon>Eukaryota</taxon>
        <taxon>Metazoa</taxon>
        <taxon>Ecdysozoa</taxon>
        <taxon>Arthropoda</taxon>
        <taxon>Hexapoda</taxon>
        <taxon>Insecta</taxon>
        <taxon>Pterygota</taxon>
        <taxon>Neoptera</taxon>
        <taxon>Endopterygota</taxon>
        <taxon>Coleoptera</taxon>
        <taxon>Polyphaga</taxon>
        <taxon>Elateriformia</taxon>
        <taxon>Elateroidea</taxon>
        <taxon>Lampyridae</taxon>
        <taxon>Luciolinae</taxon>
        <taxon>Aquatica</taxon>
    </lineage>
</organism>
<protein>
    <submittedName>
        <fullName evidence="1">Uncharacterized protein</fullName>
    </submittedName>
</protein>
<gene>
    <name evidence="1" type="ORF">RN001_015350</name>
</gene>
<reference evidence="2" key="1">
    <citation type="submission" date="2023-01" db="EMBL/GenBank/DDBJ databases">
        <title>Key to firefly adult light organ development and bioluminescence: homeobox transcription factors regulate luciferase expression and transportation to peroxisome.</title>
        <authorList>
            <person name="Fu X."/>
        </authorList>
    </citation>
    <scope>NUCLEOTIDE SEQUENCE [LARGE SCALE GENOMIC DNA]</scope>
</reference>
<dbReference type="Proteomes" id="UP001353858">
    <property type="component" value="Unassembled WGS sequence"/>
</dbReference>